<dbReference type="STRING" id="1073089.A0A1L9S259"/>
<organism evidence="1 2">
    <name type="scientific">Aspergillus wentii DTO 134E9</name>
    <dbReference type="NCBI Taxonomy" id="1073089"/>
    <lineage>
        <taxon>Eukaryota</taxon>
        <taxon>Fungi</taxon>
        <taxon>Dikarya</taxon>
        <taxon>Ascomycota</taxon>
        <taxon>Pezizomycotina</taxon>
        <taxon>Eurotiomycetes</taxon>
        <taxon>Eurotiomycetidae</taxon>
        <taxon>Eurotiales</taxon>
        <taxon>Aspergillaceae</taxon>
        <taxon>Aspergillus</taxon>
        <taxon>Aspergillus subgen. Cremei</taxon>
    </lineage>
</organism>
<dbReference type="OrthoDB" id="6339427at2759"/>
<proteinExistence type="predicted"/>
<dbReference type="Proteomes" id="UP000184383">
    <property type="component" value="Unassembled WGS sequence"/>
</dbReference>
<evidence type="ECO:0000313" key="2">
    <source>
        <dbReference type="Proteomes" id="UP000184383"/>
    </source>
</evidence>
<dbReference type="GeneID" id="63748318"/>
<protein>
    <recommendedName>
        <fullName evidence="3">F-box domain-containing protein</fullName>
    </recommendedName>
</protein>
<accession>A0A1L9S259</accession>
<sequence>MNRQLLTDEASNPFARLPTEVIQYIAYLLPSDDDVAKFSSACTFLAAKVLPSESSIWRGRFGDKYDIPRGRCSTDLKIEYQIRAIVLSQKISFKYGEKEEQMIWLEVIRDMLLESGICENEQLSSKTFKKIREVLSGADFLNRPVSGYGRKEPRSPSDLFCAVQLCLTDLALDPSMVFRCLRTDYDIRIVYSYHADIIESLVSIEKLNMANILHIRNFWLRHFLNPDEATFCDSFTKLPECHRPKTRKNLAEKSTKLTCIHPYPGTLSCLETRQTCADLDSHWTQVEPMSLQIKINQDPQNWPPLFDSIISIRSADSNRTYFRGIQKTYGIDDEPANLVRGFTEPIPEPQGGFPGWTRICFAIYDADREQLPLIVNEGNDQENDTPWLPDEEWPPFDLAFEFNWIHGYEGVLLPGGRIMMGRWIDMIETTARGPFIFWDL</sequence>
<dbReference type="EMBL" id="KV878209">
    <property type="protein sequence ID" value="OJJ41254.1"/>
    <property type="molecule type" value="Genomic_DNA"/>
</dbReference>
<evidence type="ECO:0008006" key="3">
    <source>
        <dbReference type="Google" id="ProtNLM"/>
    </source>
</evidence>
<dbReference type="VEuPathDB" id="FungiDB:ASPWEDRAFT_23360"/>
<dbReference type="AlphaFoldDB" id="A0A1L9S259"/>
<name>A0A1L9S259_ASPWE</name>
<dbReference type="RefSeq" id="XP_040694930.1">
    <property type="nucleotide sequence ID" value="XM_040832470.1"/>
</dbReference>
<reference evidence="2" key="1">
    <citation type="journal article" date="2017" name="Genome Biol.">
        <title>Comparative genomics reveals high biological diversity and specific adaptations in the industrially and medically important fungal genus Aspergillus.</title>
        <authorList>
            <person name="de Vries R.P."/>
            <person name="Riley R."/>
            <person name="Wiebenga A."/>
            <person name="Aguilar-Osorio G."/>
            <person name="Amillis S."/>
            <person name="Uchima C.A."/>
            <person name="Anderluh G."/>
            <person name="Asadollahi M."/>
            <person name="Askin M."/>
            <person name="Barry K."/>
            <person name="Battaglia E."/>
            <person name="Bayram O."/>
            <person name="Benocci T."/>
            <person name="Braus-Stromeyer S.A."/>
            <person name="Caldana C."/>
            <person name="Canovas D."/>
            <person name="Cerqueira G.C."/>
            <person name="Chen F."/>
            <person name="Chen W."/>
            <person name="Choi C."/>
            <person name="Clum A."/>
            <person name="Dos Santos R.A."/>
            <person name="Damasio A.R."/>
            <person name="Diallinas G."/>
            <person name="Emri T."/>
            <person name="Fekete E."/>
            <person name="Flipphi M."/>
            <person name="Freyberg S."/>
            <person name="Gallo A."/>
            <person name="Gournas C."/>
            <person name="Habgood R."/>
            <person name="Hainaut M."/>
            <person name="Harispe M.L."/>
            <person name="Henrissat B."/>
            <person name="Hilden K.S."/>
            <person name="Hope R."/>
            <person name="Hossain A."/>
            <person name="Karabika E."/>
            <person name="Karaffa L."/>
            <person name="Karanyi Z."/>
            <person name="Krasevec N."/>
            <person name="Kuo A."/>
            <person name="Kusch H."/>
            <person name="LaButti K."/>
            <person name="Lagendijk E.L."/>
            <person name="Lapidus A."/>
            <person name="Levasseur A."/>
            <person name="Lindquist E."/>
            <person name="Lipzen A."/>
            <person name="Logrieco A.F."/>
            <person name="MacCabe A."/>
            <person name="Maekelae M.R."/>
            <person name="Malavazi I."/>
            <person name="Melin P."/>
            <person name="Meyer V."/>
            <person name="Mielnichuk N."/>
            <person name="Miskei M."/>
            <person name="Molnar A.P."/>
            <person name="Mule G."/>
            <person name="Ngan C.Y."/>
            <person name="Orejas M."/>
            <person name="Orosz E."/>
            <person name="Ouedraogo J.P."/>
            <person name="Overkamp K.M."/>
            <person name="Park H.-S."/>
            <person name="Perrone G."/>
            <person name="Piumi F."/>
            <person name="Punt P.J."/>
            <person name="Ram A.F."/>
            <person name="Ramon A."/>
            <person name="Rauscher S."/>
            <person name="Record E."/>
            <person name="Riano-Pachon D.M."/>
            <person name="Robert V."/>
            <person name="Roehrig J."/>
            <person name="Ruller R."/>
            <person name="Salamov A."/>
            <person name="Salih N.S."/>
            <person name="Samson R.A."/>
            <person name="Sandor E."/>
            <person name="Sanguinetti M."/>
            <person name="Schuetze T."/>
            <person name="Sepcic K."/>
            <person name="Shelest E."/>
            <person name="Sherlock G."/>
            <person name="Sophianopoulou V."/>
            <person name="Squina F.M."/>
            <person name="Sun H."/>
            <person name="Susca A."/>
            <person name="Todd R.B."/>
            <person name="Tsang A."/>
            <person name="Unkles S.E."/>
            <person name="van de Wiele N."/>
            <person name="van Rossen-Uffink D."/>
            <person name="Oliveira J.V."/>
            <person name="Vesth T.C."/>
            <person name="Visser J."/>
            <person name="Yu J.-H."/>
            <person name="Zhou M."/>
            <person name="Andersen M.R."/>
            <person name="Archer D.B."/>
            <person name="Baker S.E."/>
            <person name="Benoit I."/>
            <person name="Brakhage A.A."/>
            <person name="Braus G.H."/>
            <person name="Fischer R."/>
            <person name="Frisvad J.C."/>
            <person name="Goldman G.H."/>
            <person name="Houbraken J."/>
            <person name="Oakley B."/>
            <person name="Pocsi I."/>
            <person name="Scazzocchio C."/>
            <person name="Seiboth B."/>
            <person name="vanKuyk P.A."/>
            <person name="Wortman J."/>
            <person name="Dyer P.S."/>
            <person name="Grigoriev I.V."/>
        </authorList>
    </citation>
    <scope>NUCLEOTIDE SEQUENCE [LARGE SCALE GENOMIC DNA]</scope>
    <source>
        <strain evidence="2">DTO 134E9</strain>
    </source>
</reference>
<gene>
    <name evidence="1" type="ORF">ASPWEDRAFT_23360</name>
</gene>
<evidence type="ECO:0000313" key="1">
    <source>
        <dbReference type="EMBL" id="OJJ41254.1"/>
    </source>
</evidence>
<keyword evidence="2" id="KW-1185">Reference proteome</keyword>